<dbReference type="CDD" id="cd00054">
    <property type="entry name" value="EGF_CA"/>
    <property type="match status" value="1"/>
</dbReference>
<dbReference type="EMBL" id="JAIWYP010000006">
    <property type="protein sequence ID" value="KAH3813043.1"/>
    <property type="molecule type" value="Genomic_DNA"/>
</dbReference>
<dbReference type="FunFam" id="2.10.25.10:FF:000125">
    <property type="entry name" value="Neurogenic locus notch protein-like"/>
    <property type="match status" value="1"/>
</dbReference>
<keyword evidence="1 3" id="KW-0245">EGF-like domain</keyword>
<organism evidence="5 6">
    <name type="scientific">Dreissena polymorpha</name>
    <name type="common">Zebra mussel</name>
    <name type="synonym">Mytilus polymorpha</name>
    <dbReference type="NCBI Taxonomy" id="45954"/>
    <lineage>
        <taxon>Eukaryota</taxon>
        <taxon>Metazoa</taxon>
        <taxon>Spiralia</taxon>
        <taxon>Lophotrochozoa</taxon>
        <taxon>Mollusca</taxon>
        <taxon>Bivalvia</taxon>
        <taxon>Autobranchia</taxon>
        <taxon>Heteroconchia</taxon>
        <taxon>Euheterodonta</taxon>
        <taxon>Imparidentia</taxon>
        <taxon>Neoheterodontei</taxon>
        <taxon>Myida</taxon>
        <taxon>Dreissenoidea</taxon>
        <taxon>Dreissenidae</taxon>
        <taxon>Dreissena</taxon>
    </lineage>
</organism>
<sequence>MHELQRLHVLMSLTDVNECLTGLSRCENGGTCVNEIGGYKCLCPPGFTGPFCSAGKRRSMYTP</sequence>
<dbReference type="SUPFAM" id="SSF57196">
    <property type="entry name" value="EGF/Laminin"/>
    <property type="match status" value="1"/>
</dbReference>
<dbReference type="PROSITE" id="PS00010">
    <property type="entry name" value="ASX_HYDROXYL"/>
    <property type="match status" value="1"/>
</dbReference>
<reference evidence="5" key="2">
    <citation type="submission" date="2020-11" db="EMBL/GenBank/DDBJ databases">
        <authorList>
            <person name="McCartney M.A."/>
            <person name="Auch B."/>
            <person name="Kono T."/>
            <person name="Mallez S."/>
            <person name="Becker A."/>
            <person name="Gohl D.M."/>
            <person name="Silverstein K.A.T."/>
            <person name="Koren S."/>
            <person name="Bechman K.B."/>
            <person name="Herman A."/>
            <person name="Abrahante J.E."/>
            <person name="Garbe J."/>
        </authorList>
    </citation>
    <scope>NUCLEOTIDE SEQUENCE</scope>
    <source>
        <strain evidence="5">Duluth1</strain>
        <tissue evidence="5">Whole animal</tissue>
    </source>
</reference>
<dbReference type="InterPro" id="IPR000152">
    <property type="entry name" value="EGF-type_Asp/Asn_hydroxyl_site"/>
</dbReference>
<dbReference type="PROSITE" id="PS00022">
    <property type="entry name" value="EGF_1"/>
    <property type="match status" value="1"/>
</dbReference>
<dbReference type="PROSITE" id="PS01186">
    <property type="entry name" value="EGF_2"/>
    <property type="match status" value="1"/>
</dbReference>
<evidence type="ECO:0000259" key="4">
    <source>
        <dbReference type="PROSITE" id="PS50026"/>
    </source>
</evidence>
<dbReference type="SMART" id="SM00179">
    <property type="entry name" value="EGF_CA"/>
    <property type="match status" value="1"/>
</dbReference>
<proteinExistence type="predicted"/>
<dbReference type="InterPro" id="IPR001881">
    <property type="entry name" value="EGF-like_Ca-bd_dom"/>
</dbReference>
<dbReference type="InterPro" id="IPR018097">
    <property type="entry name" value="EGF_Ca-bd_CS"/>
</dbReference>
<dbReference type="AlphaFoldDB" id="A0A9D4GCU4"/>
<evidence type="ECO:0000313" key="5">
    <source>
        <dbReference type="EMBL" id="KAH3813043.1"/>
    </source>
</evidence>
<feature type="domain" description="EGF-like" evidence="4">
    <location>
        <begin position="15"/>
        <end position="53"/>
    </location>
</feature>
<dbReference type="Proteomes" id="UP000828390">
    <property type="component" value="Unassembled WGS sequence"/>
</dbReference>
<dbReference type="InterPro" id="IPR000742">
    <property type="entry name" value="EGF"/>
</dbReference>
<evidence type="ECO:0000313" key="6">
    <source>
        <dbReference type="Proteomes" id="UP000828390"/>
    </source>
</evidence>
<protein>
    <recommendedName>
        <fullName evidence="4">EGF-like domain-containing protein</fullName>
    </recommendedName>
</protein>
<dbReference type="PROSITE" id="PS50026">
    <property type="entry name" value="EGF_3"/>
    <property type="match status" value="1"/>
</dbReference>
<evidence type="ECO:0000256" key="2">
    <source>
        <dbReference type="ARBA" id="ARBA00023157"/>
    </source>
</evidence>
<dbReference type="InterPro" id="IPR049883">
    <property type="entry name" value="NOTCH1_EGF-like"/>
</dbReference>
<gene>
    <name evidence="5" type="ORF">DPMN_141492</name>
</gene>
<evidence type="ECO:0000256" key="1">
    <source>
        <dbReference type="ARBA" id="ARBA00022536"/>
    </source>
</evidence>
<reference evidence="5" key="1">
    <citation type="journal article" date="2019" name="bioRxiv">
        <title>The Genome of the Zebra Mussel, Dreissena polymorpha: A Resource for Invasive Species Research.</title>
        <authorList>
            <person name="McCartney M.A."/>
            <person name="Auch B."/>
            <person name="Kono T."/>
            <person name="Mallez S."/>
            <person name="Zhang Y."/>
            <person name="Obille A."/>
            <person name="Becker A."/>
            <person name="Abrahante J.E."/>
            <person name="Garbe J."/>
            <person name="Badalamenti J.P."/>
            <person name="Herman A."/>
            <person name="Mangelson H."/>
            <person name="Liachko I."/>
            <person name="Sullivan S."/>
            <person name="Sone E.D."/>
            <person name="Koren S."/>
            <person name="Silverstein K.A.T."/>
            <person name="Beckman K.B."/>
            <person name="Gohl D.M."/>
        </authorList>
    </citation>
    <scope>NUCLEOTIDE SEQUENCE</scope>
    <source>
        <strain evidence="5">Duluth1</strain>
        <tissue evidence="5">Whole animal</tissue>
    </source>
</reference>
<comment type="caution">
    <text evidence="3">Lacks conserved residue(s) required for the propagation of feature annotation.</text>
</comment>
<dbReference type="PROSITE" id="PS01187">
    <property type="entry name" value="EGF_CA"/>
    <property type="match status" value="1"/>
</dbReference>
<accession>A0A9D4GCU4</accession>
<dbReference type="Gene3D" id="2.10.25.10">
    <property type="entry name" value="Laminin"/>
    <property type="match status" value="1"/>
</dbReference>
<comment type="caution">
    <text evidence="5">The sequence shown here is derived from an EMBL/GenBank/DDBJ whole genome shotgun (WGS) entry which is preliminary data.</text>
</comment>
<dbReference type="Pfam" id="PF07645">
    <property type="entry name" value="EGF_CA"/>
    <property type="match status" value="1"/>
</dbReference>
<dbReference type="SMART" id="SM00181">
    <property type="entry name" value="EGF"/>
    <property type="match status" value="1"/>
</dbReference>
<name>A0A9D4GCU4_DREPO</name>
<feature type="disulfide bond" evidence="3">
    <location>
        <begin position="43"/>
        <end position="52"/>
    </location>
</feature>
<keyword evidence="2 3" id="KW-1015">Disulfide bond</keyword>
<keyword evidence="6" id="KW-1185">Reference proteome</keyword>
<dbReference type="GO" id="GO:0005509">
    <property type="term" value="F:calcium ion binding"/>
    <property type="evidence" value="ECO:0007669"/>
    <property type="project" value="InterPro"/>
</dbReference>
<evidence type="ECO:0000256" key="3">
    <source>
        <dbReference type="PROSITE-ProRule" id="PRU00076"/>
    </source>
</evidence>